<dbReference type="OrthoDB" id="6613763at2759"/>
<name>A0A6J1SNJ6_FRAOC</name>
<dbReference type="KEGG" id="foc:113208204"/>
<evidence type="ECO:0000313" key="2">
    <source>
        <dbReference type="Proteomes" id="UP000504606"/>
    </source>
</evidence>
<dbReference type="AlphaFoldDB" id="A0A6J1SNJ6"/>
<evidence type="ECO:0000256" key="1">
    <source>
        <dbReference type="SAM" id="SignalP"/>
    </source>
</evidence>
<feature type="signal peptide" evidence="1">
    <location>
        <begin position="1"/>
        <end position="16"/>
    </location>
</feature>
<feature type="chain" id="PRO_5026891960" evidence="1">
    <location>
        <begin position="17"/>
        <end position="205"/>
    </location>
</feature>
<accession>A0A6J1SNJ6</accession>
<dbReference type="RefSeq" id="XP_026280895.1">
    <property type="nucleotide sequence ID" value="XM_026425110.2"/>
</dbReference>
<keyword evidence="2" id="KW-1185">Reference proteome</keyword>
<sequence length="205" mass="23187">MLLLAIVVLLTSKLTSHQVEPATKWINSFAGPWIATLGPINQCPGGRVGDIVRFNLLITQFRHPSIDSQKMLQRLTGNVTVDEELTNKGASILRFATRSNNQWKENALVLKFAIGCCRSLMDYFPGFTRNIYHLDPDDYQKGGKPCVIPKDVYYADEEPVNWTIPKVPVLPYGLFRLQFSFDMGTESNPKRIGCFLTETTIHPRL</sequence>
<dbReference type="Proteomes" id="UP000504606">
    <property type="component" value="Unplaced"/>
</dbReference>
<keyword evidence="1" id="KW-0732">Signal</keyword>
<protein>
    <submittedName>
        <fullName evidence="3">Uncharacterized protein LOC113208204</fullName>
    </submittedName>
</protein>
<dbReference type="GeneID" id="113208204"/>
<reference evidence="3" key="1">
    <citation type="submission" date="2025-08" db="UniProtKB">
        <authorList>
            <consortium name="RefSeq"/>
        </authorList>
    </citation>
    <scope>IDENTIFICATION</scope>
    <source>
        <tissue evidence="3">Whole organism</tissue>
    </source>
</reference>
<organism evidence="2 3">
    <name type="scientific">Frankliniella occidentalis</name>
    <name type="common">Western flower thrips</name>
    <name type="synonym">Euthrips occidentalis</name>
    <dbReference type="NCBI Taxonomy" id="133901"/>
    <lineage>
        <taxon>Eukaryota</taxon>
        <taxon>Metazoa</taxon>
        <taxon>Ecdysozoa</taxon>
        <taxon>Arthropoda</taxon>
        <taxon>Hexapoda</taxon>
        <taxon>Insecta</taxon>
        <taxon>Pterygota</taxon>
        <taxon>Neoptera</taxon>
        <taxon>Paraneoptera</taxon>
        <taxon>Thysanoptera</taxon>
        <taxon>Terebrantia</taxon>
        <taxon>Thripoidea</taxon>
        <taxon>Thripidae</taxon>
        <taxon>Frankliniella</taxon>
    </lineage>
</organism>
<proteinExistence type="predicted"/>
<evidence type="ECO:0000313" key="3">
    <source>
        <dbReference type="RefSeq" id="XP_026280895.1"/>
    </source>
</evidence>
<gene>
    <name evidence="3" type="primary">LOC113208204</name>
</gene>